<dbReference type="STRING" id="84698.SAMN04488528_10114"/>
<evidence type="ECO:0000256" key="2">
    <source>
        <dbReference type="ARBA" id="ARBA00022679"/>
    </source>
</evidence>
<sequence>MEKMAILFSGQGSQYVGMGKSIYKEFSVARKIFEEANDILNFKLSDLCFDGSILELNRIRNMLPAILTVSIATFKVYMEQVGIEPKFLAGHSLGEYSALVCSEAIKFEDALKLVRMRSILAEKENDIEDGTMTIVDEISVDIVKEVCSRLSGNGKLASISCFNSKNQVAISGHKDIVTKVEDSLLELGAKVTPLFTGVAMHSPLMSRAATMYKEQLKQYSFNKPKYKVISNINALPYLSQQCIVDNLTEHMIRPVLWNDTIQYLKNENTRVGIEIGPQSILKNLIKDSNSSVKMFSYNQKSDKDLLVNFWKSGKNDKSISFVSRCLAMAVCTQNKNWNEDKYKEGVIEPYNRIGEIQSKLDETGELPLQEEMNESVELLYKILTTKNVPIEEQIYRFNMIFKETNTQDIFQEFIKRRYGIEYGKSKV</sequence>
<evidence type="ECO:0000259" key="5">
    <source>
        <dbReference type="SMART" id="SM00827"/>
    </source>
</evidence>
<dbReference type="OrthoDB" id="9805460at2"/>
<keyword evidence="3" id="KW-0012">Acyltransferase</keyword>
<accession>A0A1I0Y4H2</accession>
<dbReference type="SUPFAM" id="SSF55048">
    <property type="entry name" value="Probable ACP-binding domain of malonyl-CoA ACP transacylase"/>
    <property type="match status" value="1"/>
</dbReference>
<dbReference type="SUPFAM" id="SSF52151">
    <property type="entry name" value="FabD/lysophospholipase-like"/>
    <property type="match status" value="1"/>
</dbReference>
<dbReference type="InterPro" id="IPR050858">
    <property type="entry name" value="Mal-CoA-ACP_Trans/PKS_FabD"/>
</dbReference>
<dbReference type="EMBL" id="FOKI01000011">
    <property type="protein sequence ID" value="SFB07636.1"/>
    <property type="molecule type" value="Genomic_DNA"/>
</dbReference>
<organism evidence="6 7">
    <name type="scientific">Clostridium frigidicarnis</name>
    <dbReference type="NCBI Taxonomy" id="84698"/>
    <lineage>
        <taxon>Bacteria</taxon>
        <taxon>Bacillati</taxon>
        <taxon>Bacillota</taxon>
        <taxon>Clostridia</taxon>
        <taxon>Eubacteriales</taxon>
        <taxon>Clostridiaceae</taxon>
        <taxon>Clostridium</taxon>
    </lineage>
</organism>
<reference evidence="6 7" key="1">
    <citation type="submission" date="2016-10" db="EMBL/GenBank/DDBJ databases">
        <authorList>
            <person name="de Groot N.N."/>
        </authorList>
    </citation>
    <scope>NUCLEOTIDE SEQUENCE [LARGE SCALE GENOMIC DNA]</scope>
    <source>
        <strain evidence="6 7">DSM 12271</strain>
    </source>
</reference>
<dbReference type="PANTHER" id="PTHR42681:SF1">
    <property type="entry name" value="MALONYL-COA-ACYL CARRIER PROTEIN TRANSACYLASE, MITOCHONDRIAL"/>
    <property type="match status" value="1"/>
</dbReference>
<dbReference type="SMART" id="SM00827">
    <property type="entry name" value="PKS_AT"/>
    <property type="match status" value="1"/>
</dbReference>
<gene>
    <name evidence="6" type="ORF">SAMN04488528_10114</name>
</gene>
<feature type="domain" description="Malonyl-CoA:ACP transacylase (MAT)" evidence="5">
    <location>
        <begin position="7"/>
        <end position="337"/>
    </location>
</feature>
<dbReference type="Pfam" id="PF00698">
    <property type="entry name" value="Acyl_transf_1"/>
    <property type="match status" value="1"/>
</dbReference>
<dbReference type="EC" id="2.3.1.39" evidence="1"/>
<dbReference type="InterPro" id="IPR001227">
    <property type="entry name" value="Ac_transferase_dom_sf"/>
</dbReference>
<dbReference type="PANTHER" id="PTHR42681">
    <property type="entry name" value="MALONYL-COA-ACYL CARRIER PROTEIN TRANSACYLASE, MITOCHONDRIAL"/>
    <property type="match status" value="1"/>
</dbReference>
<proteinExistence type="predicted"/>
<name>A0A1I0Y4H2_9CLOT</name>
<comment type="catalytic activity">
    <reaction evidence="4">
        <text>holo-[ACP] + malonyl-CoA = malonyl-[ACP] + CoA</text>
        <dbReference type="Rhea" id="RHEA:41792"/>
        <dbReference type="Rhea" id="RHEA-COMP:9623"/>
        <dbReference type="Rhea" id="RHEA-COMP:9685"/>
        <dbReference type="ChEBI" id="CHEBI:57287"/>
        <dbReference type="ChEBI" id="CHEBI:57384"/>
        <dbReference type="ChEBI" id="CHEBI:64479"/>
        <dbReference type="ChEBI" id="CHEBI:78449"/>
        <dbReference type="EC" id="2.3.1.39"/>
    </reaction>
</comment>
<dbReference type="InterPro" id="IPR016036">
    <property type="entry name" value="Malonyl_transacylase_ACP-bd"/>
</dbReference>
<dbReference type="Proteomes" id="UP000198619">
    <property type="component" value="Unassembled WGS sequence"/>
</dbReference>
<dbReference type="Gene3D" id="3.40.366.10">
    <property type="entry name" value="Malonyl-Coenzyme A Acyl Carrier Protein, domain 2"/>
    <property type="match status" value="1"/>
</dbReference>
<dbReference type="GO" id="GO:0006633">
    <property type="term" value="P:fatty acid biosynthetic process"/>
    <property type="evidence" value="ECO:0007669"/>
    <property type="project" value="TreeGrafter"/>
</dbReference>
<keyword evidence="2 6" id="KW-0808">Transferase</keyword>
<protein>
    <recommendedName>
        <fullName evidence="1">[acyl-carrier-protein] S-malonyltransferase</fullName>
        <ecNumber evidence="1">2.3.1.39</ecNumber>
    </recommendedName>
</protein>
<dbReference type="InterPro" id="IPR016035">
    <property type="entry name" value="Acyl_Trfase/lysoPLipase"/>
</dbReference>
<dbReference type="RefSeq" id="WP_090040573.1">
    <property type="nucleotide sequence ID" value="NZ_FOKI01000011.1"/>
</dbReference>
<dbReference type="AlphaFoldDB" id="A0A1I0Y4H2"/>
<evidence type="ECO:0000256" key="3">
    <source>
        <dbReference type="ARBA" id="ARBA00023315"/>
    </source>
</evidence>
<evidence type="ECO:0000256" key="1">
    <source>
        <dbReference type="ARBA" id="ARBA00013258"/>
    </source>
</evidence>
<evidence type="ECO:0000313" key="6">
    <source>
        <dbReference type="EMBL" id="SFB07636.1"/>
    </source>
</evidence>
<dbReference type="InterPro" id="IPR014043">
    <property type="entry name" value="Acyl_transferase_dom"/>
</dbReference>
<evidence type="ECO:0000256" key="4">
    <source>
        <dbReference type="ARBA" id="ARBA00048462"/>
    </source>
</evidence>
<keyword evidence="7" id="KW-1185">Reference proteome</keyword>
<dbReference type="Gene3D" id="3.30.70.250">
    <property type="entry name" value="Malonyl-CoA ACP transacylase, ACP-binding"/>
    <property type="match status" value="1"/>
</dbReference>
<dbReference type="GO" id="GO:0004314">
    <property type="term" value="F:[acyl-carrier-protein] S-malonyltransferase activity"/>
    <property type="evidence" value="ECO:0007669"/>
    <property type="project" value="UniProtKB-EC"/>
</dbReference>
<evidence type="ECO:0000313" key="7">
    <source>
        <dbReference type="Proteomes" id="UP000198619"/>
    </source>
</evidence>